<organism evidence="4 5">
    <name type="scientific">Methylocystis heyeri</name>
    <dbReference type="NCBI Taxonomy" id="391905"/>
    <lineage>
        <taxon>Bacteria</taxon>
        <taxon>Pseudomonadati</taxon>
        <taxon>Pseudomonadota</taxon>
        <taxon>Alphaproteobacteria</taxon>
        <taxon>Hyphomicrobiales</taxon>
        <taxon>Methylocystaceae</taxon>
        <taxon>Methylocystis</taxon>
    </lineage>
</organism>
<evidence type="ECO:0000313" key="5">
    <source>
        <dbReference type="Proteomes" id="UP000309061"/>
    </source>
</evidence>
<feature type="domain" description="DUF1214" evidence="2">
    <location>
        <begin position="380"/>
        <end position="486"/>
    </location>
</feature>
<evidence type="ECO:0000259" key="2">
    <source>
        <dbReference type="Pfam" id="PF06742"/>
    </source>
</evidence>
<keyword evidence="1" id="KW-0732">Signal</keyword>
<feature type="chain" id="PRO_5025514212" evidence="1">
    <location>
        <begin position="22"/>
        <end position="503"/>
    </location>
</feature>
<dbReference type="InterPro" id="IPR037050">
    <property type="entry name" value="DUF1254_sf"/>
</dbReference>
<dbReference type="RefSeq" id="WP_136495462.1">
    <property type="nucleotide sequence ID" value="NZ_CP046052.1"/>
</dbReference>
<evidence type="ECO:0000259" key="3">
    <source>
        <dbReference type="Pfam" id="PF06863"/>
    </source>
</evidence>
<proteinExistence type="predicted"/>
<reference evidence="4 5" key="1">
    <citation type="submission" date="2019-11" db="EMBL/GenBank/DDBJ databases">
        <title>The genome sequence of Methylocystis heyeri.</title>
        <authorList>
            <person name="Oshkin I.Y."/>
            <person name="Miroshnikov K."/>
            <person name="Dedysh S.N."/>
        </authorList>
    </citation>
    <scope>NUCLEOTIDE SEQUENCE [LARGE SCALE GENOMIC DNA]</scope>
    <source>
        <strain evidence="4 5">H2</strain>
    </source>
</reference>
<accession>A0A6B8KF83</accession>
<dbReference type="Pfam" id="PF06863">
    <property type="entry name" value="DUF1254"/>
    <property type="match status" value="1"/>
</dbReference>
<name>A0A6B8KF83_9HYPH</name>
<dbReference type="Gene3D" id="2.60.40.1610">
    <property type="entry name" value="Domain of unknown function DUF1254"/>
    <property type="match status" value="1"/>
</dbReference>
<dbReference type="PANTHER" id="PTHR36509:SF3">
    <property type="entry name" value="SIGNAL PEPTIDE PROTEIN"/>
    <property type="match status" value="1"/>
</dbReference>
<evidence type="ECO:0000256" key="1">
    <source>
        <dbReference type="SAM" id="SignalP"/>
    </source>
</evidence>
<keyword evidence="5" id="KW-1185">Reference proteome</keyword>
<dbReference type="Gene3D" id="2.60.120.600">
    <property type="entry name" value="Domain of unknown function DUF1214, C-terminal domain"/>
    <property type="match status" value="1"/>
</dbReference>
<dbReference type="SUPFAM" id="SSF160935">
    <property type="entry name" value="VPA0735-like"/>
    <property type="match status" value="1"/>
</dbReference>
<evidence type="ECO:0000313" key="4">
    <source>
        <dbReference type="EMBL" id="QGM45178.1"/>
    </source>
</evidence>
<dbReference type="PANTHER" id="PTHR36509">
    <property type="entry name" value="BLL3101 PROTEIN"/>
    <property type="match status" value="1"/>
</dbReference>
<dbReference type="OrthoDB" id="272779at2"/>
<dbReference type="InterPro" id="IPR037049">
    <property type="entry name" value="DUF1214_C_sf"/>
</dbReference>
<dbReference type="InterPro" id="IPR010679">
    <property type="entry name" value="DUF1254"/>
</dbReference>
<dbReference type="EMBL" id="CP046052">
    <property type="protein sequence ID" value="QGM45178.1"/>
    <property type="molecule type" value="Genomic_DNA"/>
</dbReference>
<feature type="domain" description="DUF1254" evidence="3">
    <location>
        <begin position="105"/>
        <end position="229"/>
    </location>
</feature>
<dbReference type="AlphaFoldDB" id="A0A6B8KF83"/>
<dbReference type="KEGG" id="mhey:H2LOC_005435"/>
<dbReference type="Proteomes" id="UP000309061">
    <property type="component" value="Chromosome"/>
</dbReference>
<gene>
    <name evidence="4" type="ORF">H2LOC_005435</name>
</gene>
<feature type="signal peptide" evidence="1">
    <location>
        <begin position="1"/>
        <end position="21"/>
    </location>
</feature>
<dbReference type="InterPro" id="IPR010621">
    <property type="entry name" value="DUF1214"/>
</dbReference>
<dbReference type="Pfam" id="PF06742">
    <property type="entry name" value="DUF1214"/>
    <property type="match status" value="1"/>
</dbReference>
<dbReference type="Gene3D" id="1.10.3360.10">
    <property type="entry name" value="VPA0735-like domain"/>
    <property type="match status" value="1"/>
</dbReference>
<protein>
    <submittedName>
        <fullName evidence="4">DUF1214 domain-containing protein</fullName>
    </submittedName>
</protein>
<sequence length="503" mass="54801">MKHGRSLIVAATLAAASWSVAQGAESPKYSAKVPPSVETPDTFKTRVGTLKFKDGAPDAKTAELAYDQLDYSRGIEAFLQGIPATSIYAACRGLDEAGVKENKVFGVTEELMDARSLFLTPNTTTVYVFTCVNLNDGPIVVEIPPGVLGPVDDAYFRWVTDVGLTGPDQGRGGRYLFVPPEYKGELPPFGFFVAKPKTNRSIIFFRAFVRDGDIAAAVKGVKENARIYPLAAAQNPPETPFVDTSGKQFNTISANNFDFYKELDAVVQNEPADFVSPETVGLFAAIGIKKGQSFEPNARLKNILTEAVAVGNAAARSLLWAPRDKRVAVYPDRQWINPFVGGSYLFLDGAERMLDVEASFFYYATGITPAMTEARPGTGSAYAGAFRDAKGQYLDGSKTYKITLPAPVPAKAFWALTVYSNQTRSLLETDQKTAGLDSLAKDLETGSDGSVTVWFGPKPPKGHERNWIQTVPGKGWNVLLRLYGPLEPWFDKSWKPGDVERVD</sequence>